<dbReference type="Pfam" id="PF00753">
    <property type="entry name" value="Lactamase_B"/>
    <property type="match status" value="1"/>
</dbReference>
<reference evidence="2" key="1">
    <citation type="submission" date="2020-07" db="EMBL/GenBank/DDBJ databases">
        <title>Huge and variable diversity of episymbiotic CPR bacteria and DPANN archaea in groundwater ecosystems.</title>
        <authorList>
            <person name="He C.Y."/>
            <person name="Keren R."/>
            <person name="Whittaker M."/>
            <person name="Farag I.F."/>
            <person name="Doudna J."/>
            <person name="Cate J.H.D."/>
            <person name="Banfield J.F."/>
        </authorList>
    </citation>
    <scope>NUCLEOTIDE SEQUENCE</scope>
    <source>
        <strain evidence="2">NC_groundwater_717_Ag_S-0.2um_59_8</strain>
    </source>
</reference>
<dbReference type="EMBL" id="JACPSX010000102">
    <property type="protein sequence ID" value="MBI3014538.1"/>
    <property type="molecule type" value="Genomic_DNA"/>
</dbReference>
<proteinExistence type="predicted"/>
<dbReference type="Gene3D" id="3.60.15.10">
    <property type="entry name" value="Ribonuclease Z/Hydroxyacylglutathione hydrolase-like"/>
    <property type="match status" value="1"/>
</dbReference>
<dbReference type="InterPro" id="IPR036388">
    <property type="entry name" value="WH-like_DNA-bd_sf"/>
</dbReference>
<gene>
    <name evidence="2" type="ORF">HYY65_05640</name>
</gene>
<dbReference type="CDD" id="cd07725">
    <property type="entry name" value="TTHA1429-like_MBL-fold"/>
    <property type="match status" value="1"/>
</dbReference>
<dbReference type="InterPro" id="IPR001279">
    <property type="entry name" value="Metallo-B-lactamas"/>
</dbReference>
<dbReference type="Gene3D" id="1.10.10.10">
    <property type="entry name" value="Winged helix-like DNA-binding domain superfamily/Winged helix DNA-binding domain"/>
    <property type="match status" value="1"/>
</dbReference>
<dbReference type="Pfam" id="PF21221">
    <property type="entry name" value="B_lactamase-like_C"/>
    <property type="match status" value="1"/>
</dbReference>
<dbReference type="PANTHER" id="PTHR23131">
    <property type="entry name" value="ENDORIBONUCLEASE LACTB2"/>
    <property type="match status" value="1"/>
</dbReference>
<dbReference type="Proteomes" id="UP000741360">
    <property type="component" value="Unassembled WGS sequence"/>
</dbReference>
<name>A0A932GP56_UNCTE</name>
<dbReference type="AlphaFoldDB" id="A0A932GP56"/>
<dbReference type="PANTHER" id="PTHR23131:SF4">
    <property type="entry name" value="METALLO-BETA-LACTAMASE SUPERFAMILY POTEIN"/>
    <property type="match status" value="1"/>
</dbReference>
<accession>A0A932GP56</accession>
<evidence type="ECO:0000313" key="2">
    <source>
        <dbReference type="EMBL" id="MBI3014538.1"/>
    </source>
</evidence>
<sequence length="345" mass="37930">MVHQGTGDVEEISPGCWVLKLPLPFPVEVVNCYLIEGNGEACLVDCGLHTSKALAHFQAALRMIGIAPGDISTIVVTHYHPDHLGMAGTIQSMTGARIVMSSSEYEMLGHNWYDPGSNADRAIHQMLEQSGMPRSLIARLHAQRVRLGSHIDPVQEVTAVNEGDAIIVGRRRLQAIITPGHSPGHLCLFEAETGLFWVGDHLLPRITPNIGLFPLSNPQPLGSYLTSLEKVSQLPVKLAFPAHGEPFEDVRGRVEELILHHQRRLHTLLSLMTRRGSTPYTLSQKLFGKNLPDQARRFALAETLAHLEHLVAEGQAEKAQENGLVRYRNVAAAGRERRIAGRANS</sequence>
<feature type="domain" description="Metallo-beta-lactamase" evidence="1">
    <location>
        <begin position="29"/>
        <end position="243"/>
    </location>
</feature>
<comment type="caution">
    <text evidence="2">The sequence shown here is derived from an EMBL/GenBank/DDBJ whole genome shotgun (WGS) entry which is preliminary data.</text>
</comment>
<dbReference type="InterPro" id="IPR050662">
    <property type="entry name" value="Sec-metab_biosynth-thioest"/>
</dbReference>
<evidence type="ECO:0000313" key="3">
    <source>
        <dbReference type="Proteomes" id="UP000741360"/>
    </source>
</evidence>
<dbReference type="SMART" id="SM00849">
    <property type="entry name" value="Lactamase_B"/>
    <property type="match status" value="1"/>
</dbReference>
<evidence type="ECO:0000259" key="1">
    <source>
        <dbReference type="SMART" id="SM00849"/>
    </source>
</evidence>
<organism evidence="2 3">
    <name type="scientific">Tectimicrobiota bacterium</name>
    <dbReference type="NCBI Taxonomy" id="2528274"/>
    <lineage>
        <taxon>Bacteria</taxon>
        <taxon>Pseudomonadati</taxon>
        <taxon>Nitrospinota/Tectimicrobiota group</taxon>
        <taxon>Candidatus Tectimicrobiota</taxon>
    </lineage>
</organism>
<dbReference type="SUPFAM" id="SSF56281">
    <property type="entry name" value="Metallo-hydrolase/oxidoreductase"/>
    <property type="match status" value="1"/>
</dbReference>
<protein>
    <submittedName>
        <fullName evidence="2">MBL fold metallo-hydrolase</fullName>
    </submittedName>
</protein>
<dbReference type="InterPro" id="IPR048933">
    <property type="entry name" value="B_lactamase-like_C"/>
</dbReference>
<dbReference type="InterPro" id="IPR036866">
    <property type="entry name" value="RibonucZ/Hydroxyglut_hydro"/>
</dbReference>